<dbReference type="EMBL" id="BSRZ01000004">
    <property type="protein sequence ID" value="GLW64253.1"/>
    <property type="molecule type" value="Genomic_DNA"/>
</dbReference>
<dbReference type="Proteomes" id="UP001165124">
    <property type="component" value="Unassembled WGS sequence"/>
</dbReference>
<comment type="caution">
    <text evidence="2">The sequence shown here is derived from an EMBL/GenBank/DDBJ whole genome shotgun (WGS) entry which is preliminary data.</text>
</comment>
<sequence>MPEKVATRNGADTHYRDLVRLAYFVQPGRPRRVYRMAIARRIVDDAVTRRPRGDLARQRTRVLRRAMRPPRRLRIGLGPWLRALPARMPDAALTAALADLDPPVRVAWVLRRVAGMRRYAVRDQLLRLRIRDPWPVIDAADAADLPDVQPPDAFTFGPGLDRPVRRRPLIPVAAAVALTAALVGALVVTERDGSLAGGASQGRGLHLVVADPNAWRGGPHRLDVWPARGDLTGDRAFTGRALSAWARSTAAPRPRGEGAIGAQLLYAGRVDGVPTALLRNGDRVARYTERGPRMEVFTAAADDGSTPLPLGGGRYLLSPWDTRARTPGGRKVKVTAGVTERVPAPATPCGRGPLLRLEGADGDRTVGDLGFPRPAVLTQRPTTPRPVERSLRQVASEHAAPPLSADGTRLWRRLACALPRPERPVTQAAARQFWTGTLPHGGGSAQWVCTSLSFAGGAPAGEATLLHGEEHHATGSCDVANPVSGTWWQAPSGRWYYLAAAGPGLVPHVDSQGALRTSVVKGRLLVASSAHDEHHPGTPITLTARAD</sequence>
<evidence type="ECO:0000313" key="3">
    <source>
        <dbReference type="Proteomes" id="UP001165124"/>
    </source>
</evidence>
<dbReference type="RefSeq" id="WP_146150207.1">
    <property type="nucleotide sequence ID" value="NZ_BSRZ01000004.1"/>
</dbReference>
<evidence type="ECO:0000256" key="1">
    <source>
        <dbReference type="SAM" id="MobiDB-lite"/>
    </source>
</evidence>
<keyword evidence="3" id="KW-1185">Reference proteome</keyword>
<accession>A0A9W6PWL8</accession>
<feature type="region of interest" description="Disordered" evidence="1">
    <location>
        <begin position="365"/>
        <end position="387"/>
    </location>
</feature>
<proteinExistence type="predicted"/>
<reference evidence="2" key="1">
    <citation type="submission" date="2023-02" db="EMBL/GenBank/DDBJ databases">
        <title>Actinomadura rubrobrunea NBRC 14622.</title>
        <authorList>
            <person name="Ichikawa N."/>
            <person name="Sato H."/>
            <person name="Tonouchi N."/>
        </authorList>
    </citation>
    <scope>NUCLEOTIDE SEQUENCE</scope>
    <source>
        <strain evidence="2">NBRC 14622</strain>
    </source>
</reference>
<gene>
    <name evidence="2" type="ORF">Arub01_24970</name>
</gene>
<organism evidence="2 3">
    <name type="scientific">Actinomadura rubrobrunea</name>
    <dbReference type="NCBI Taxonomy" id="115335"/>
    <lineage>
        <taxon>Bacteria</taxon>
        <taxon>Bacillati</taxon>
        <taxon>Actinomycetota</taxon>
        <taxon>Actinomycetes</taxon>
        <taxon>Streptosporangiales</taxon>
        <taxon>Thermomonosporaceae</taxon>
        <taxon>Actinomadura</taxon>
    </lineage>
</organism>
<dbReference type="AlphaFoldDB" id="A0A9W6PWL8"/>
<evidence type="ECO:0000313" key="2">
    <source>
        <dbReference type="EMBL" id="GLW64253.1"/>
    </source>
</evidence>
<protein>
    <submittedName>
        <fullName evidence="2">Uncharacterized protein</fullName>
    </submittedName>
</protein>
<name>A0A9W6PWL8_9ACTN</name>